<dbReference type="InterPro" id="IPR015168">
    <property type="entry name" value="SsuA/THI5"/>
</dbReference>
<dbReference type="PANTHER" id="PTHR31528:SF1">
    <property type="entry name" value="4-AMINO-5-HYDROXYMETHYL-2-METHYLPYRIMIDINE PHOSPHATE SYNTHASE THI11-RELATED"/>
    <property type="match status" value="1"/>
</dbReference>
<evidence type="ECO:0000313" key="13">
    <source>
        <dbReference type="EMBL" id="HBP29898.1"/>
    </source>
</evidence>
<evidence type="ECO:0000256" key="2">
    <source>
        <dbReference type="ARBA" id="ARBA00004948"/>
    </source>
</evidence>
<keyword evidence="9" id="KW-0408">Iron</keyword>
<evidence type="ECO:0000313" key="14">
    <source>
        <dbReference type="Proteomes" id="UP000264036"/>
    </source>
</evidence>
<dbReference type="GO" id="GO:0046872">
    <property type="term" value="F:metal ion binding"/>
    <property type="evidence" value="ECO:0007669"/>
    <property type="project" value="UniProtKB-KW"/>
</dbReference>
<dbReference type="GO" id="GO:0016740">
    <property type="term" value="F:transferase activity"/>
    <property type="evidence" value="ECO:0007669"/>
    <property type="project" value="UniProtKB-KW"/>
</dbReference>
<dbReference type="Pfam" id="PF09084">
    <property type="entry name" value="NMT1"/>
    <property type="match status" value="1"/>
</dbReference>
<keyword evidence="8" id="KW-0784">Thiamine biosynthesis</keyword>
<comment type="catalytic activity">
    <reaction evidence="11">
        <text>N(6)-(pyridoxal phosphate)-L-lysyl-[4-amino-5-hydroxymethyl-2-methylpyrimidine phosphate synthase] + L-histidyl-[4-amino-5-hydroxymethyl-2-methylpyrimidine phosphate synthase] + 2 Fe(3+) + 4 H2O = L-lysyl-[4-amino-5-hydroxymethyl-2-methylpyrimidine phosphate synthase] + (2S)-2-amino-5-hydroxy-4-oxopentanoyl-[4-amino-5-hydroxymethyl-2-methylpyrimidine phosphate synthase] + 4-amino-2-methyl-5-(phosphooxymethyl)pyrimidine + 3-oxopropanoate + 2 Fe(2+) + 2 H(+)</text>
        <dbReference type="Rhea" id="RHEA:65756"/>
        <dbReference type="Rhea" id="RHEA-COMP:16892"/>
        <dbReference type="Rhea" id="RHEA-COMP:16893"/>
        <dbReference type="Rhea" id="RHEA-COMP:16894"/>
        <dbReference type="Rhea" id="RHEA-COMP:16895"/>
        <dbReference type="ChEBI" id="CHEBI:15377"/>
        <dbReference type="ChEBI" id="CHEBI:15378"/>
        <dbReference type="ChEBI" id="CHEBI:29033"/>
        <dbReference type="ChEBI" id="CHEBI:29034"/>
        <dbReference type="ChEBI" id="CHEBI:29969"/>
        <dbReference type="ChEBI" id="CHEBI:29979"/>
        <dbReference type="ChEBI" id="CHEBI:33190"/>
        <dbReference type="ChEBI" id="CHEBI:58354"/>
        <dbReference type="ChEBI" id="CHEBI:143915"/>
        <dbReference type="ChEBI" id="CHEBI:157692"/>
    </reaction>
    <physiologicalReaction direction="left-to-right" evidence="11">
        <dbReference type="Rhea" id="RHEA:65757"/>
    </physiologicalReaction>
</comment>
<comment type="function">
    <text evidence="1">Responsible for the formation of the pyrimidine heterocycle in the thiamine biosynthesis pathway. Catalyzes the formation of hydroxymethylpyrimidine phosphate (HMP-P) from histidine and pyridoxal phosphate (PLP). The protein uses PLP and the active site histidine to form HMP-P, generating an inactive enzyme. The enzyme can only undergo a single turnover, which suggests it is a suicide enzyme.</text>
</comment>
<accession>A0A356LGK4</accession>
<gene>
    <name evidence="13" type="ORF">DD666_10840</name>
</gene>
<dbReference type="Gene3D" id="3.40.190.10">
    <property type="entry name" value="Periplasmic binding protein-like II"/>
    <property type="match status" value="2"/>
</dbReference>
<comment type="similarity">
    <text evidence="3">Belongs to the NMT1/THI5 family.</text>
</comment>
<evidence type="ECO:0000256" key="5">
    <source>
        <dbReference type="ARBA" id="ARBA00022679"/>
    </source>
</evidence>
<protein>
    <recommendedName>
        <fullName evidence="10">Thiamine pyrimidine synthase</fullName>
    </recommendedName>
</protein>
<dbReference type="GO" id="GO:0009228">
    <property type="term" value="P:thiamine biosynthetic process"/>
    <property type="evidence" value="ECO:0007669"/>
    <property type="project" value="UniProtKB-KW"/>
</dbReference>
<dbReference type="SUPFAM" id="SSF53850">
    <property type="entry name" value="Periplasmic binding protein-like II"/>
    <property type="match status" value="1"/>
</dbReference>
<dbReference type="Proteomes" id="UP000264036">
    <property type="component" value="Unassembled WGS sequence"/>
</dbReference>
<feature type="domain" description="SsuA/THI5-like" evidence="12">
    <location>
        <begin position="2"/>
        <end position="199"/>
    </location>
</feature>
<evidence type="ECO:0000256" key="3">
    <source>
        <dbReference type="ARBA" id="ARBA00009406"/>
    </source>
</evidence>
<evidence type="ECO:0000256" key="9">
    <source>
        <dbReference type="ARBA" id="ARBA00023004"/>
    </source>
</evidence>
<dbReference type="AlphaFoldDB" id="A0A356LGK4"/>
<comment type="subunit">
    <text evidence="4">Homodimer.</text>
</comment>
<keyword evidence="5" id="KW-0808">Transferase</keyword>
<dbReference type="InterPro" id="IPR027939">
    <property type="entry name" value="NMT1/THI5"/>
</dbReference>
<evidence type="ECO:0000256" key="4">
    <source>
        <dbReference type="ARBA" id="ARBA00011738"/>
    </source>
</evidence>
<comment type="caution">
    <text evidence="13">The sequence shown here is derived from an EMBL/GenBank/DDBJ whole genome shotgun (WGS) entry which is preliminary data.</text>
</comment>
<evidence type="ECO:0000256" key="6">
    <source>
        <dbReference type="ARBA" id="ARBA00022723"/>
    </source>
</evidence>
<evidence type="ECO:0000259" key="12">
    <source>
        <dbReference type="Pfam" id="PF09084"/>
    </source>
</evidence>
<keyword evidence="6" id="KW-0479">Metal-binding</keyword>
<name>A0A356LGK4_9BURK</name>
<evidence type="ECO:0000256" key="10">
    <source>
        <dbReference type="ARBA" id="ARBA00033171"/>
    </source>
</evidence>
<evidence type="ECO:0000256" key="7">
    <source>
        <dbReference type="ARBA" id="ARBA00022898"/>
    </source>
</evidence>
<evidence type="ECO:0000256" key="11">
    <source>
        <dbReference type="ARBA" id="ARBA00048179"/>
    </source>
</evidence>
<evidence type="ECO:0000256" key="8">
    <source>
        <dbReference type="ARBA" id="ARBA00022977"/>
    </source>
</evidence>
<sequence length="290" mass="31742">MQKGWFKAAGLNVRMEDGNGSVSTVQMLGASDHFDVGHASLAAMMIGRDKGMPLKAIASFMTSTDIGALVPSDSDIVGPAQLKGKKVLYTAGSLEAPFIDFFLKAGKLSRSDVDLLSVDASAKAATYAVKRADAVISTIPFILPSVTRQRQSRPLPFSDYGLDMVSFGLFTNEKKLEEKKEAIGKFASIVAYGWQYIMDGHEAEAVDAIVAQRPQAHLDKRILAEQLNALKPYFPQNREQQIGMVNPDDFKKSVSTLHKVGSIRYKLEPDEYYVKDLVQPIANVAPEIVK</sequence>
<organism evidence="13 14">
    <name type="scientific">Advenella kashmirensis</name>
    <dbReference type="NCBI Taxonomy" id="310575"/>
    <lineage>
        <taxon>Bacteria</taxon>
        <taxon>Pseudomonadati</taxon>
        <taxon>Pseudomonadota</taxon>
        <taxon>Betaproteobacteria</taxon>
        <taxon>Burkholderiales</taxon>
        <taxon>Alcaligenaceae</taxon>
    </lineage>
</organism>
<comment type="pathway">
    <text evidence="2">Cofactor biosynthesis; thiamine diphosphate biosynthesis.</text>
</comment>
<keyword evidence="7" id="KW-0663">Pyridoxal phosphate</keyword>
<evidence type="ECO:0000256" key="1">
    <source>
        <dbReference type="ARBA" id="ARBA00003469"/>
    </source>
</evidence>
<proteinExistence type="inferred from homology"/>
<reference evidence="13 14" key="1">
    <citation type="journal article" date="2018" name="Nat. Biotechnol.">
        <title>A standardized bacterial taxonomy based on genome phylogeny substantially revises the tree of life.</title>
        <authorList>
            <person name="Parks D.H."/>
            <person name="Chuvochina M."/>
            <person name="Waite D.W."/>
            <person name="Rinke C."/>
            <person name="Skarshewski A."/>
            <person name="Chaumeil P.A."/>
            <person name="Hugenholtz P."/>
        </authorList>
    </citation>
    <scope>NUCLEOTIDE SEQUENCE [LARGE SCALE GENOMIC DNA]</scope>
    <source>
        <strain evidence="13">UBA10707</strain>
    </source>
</reference>
<dbReference type="EMBL" id="DOEK01000028">
    <property type="protein sequence ID" value="HBP29898.1"/>
    <property type="molecule type" value="Genomic_DNA"/>
</dbReference>
<dbReference type="PANTHER" id="PTHR31528">
    <property type="entry name" value="4-AMINO-5-HYDROXYMETHYL-2-METHYLPYRIMIDINE PHOSPHATE SYNTHASE THI11-RELATED"/>
    <property type="match status" value="1"/>
</dbReference>